<dbReference type="EMBL" id="LSYS01002736">
    <property type="protein sequence ID" value="OPJ85807.1"/>
    <property type="molecule type" value="Genomic_DNA"/>
</dbReference>
<evidence type="ECO:0000313" key="1">
    <source>
        <dbReference type="EMBL" id="OPJ85807.1"/>
    </source>
</evidence>
<gene>
    <name evidence="1" type="ORF">AV530_013918</name>
</gene>
<sequence length="97" mass="11152">MELLVPSRMFWKCSRQQPRRFLQKQHLPDRGTDAYGFVPKTIDPVFLTGTVVPPEILYSTQRGPKATRNPMQLIHGPILKFQHEFVFASHTPPPAAR</sequence>
<dbReference type="AlphaFoldDB" id="A0A1V4KPU7"/>
<evidence type="ECO:0000313" key="2">
    <source>
        <dbReference type="Proteomes" id="UP000190648"/>
    </source>
</evidence>
<name>A0A1V4KPU7_PATFA</name>
<dbReference type="OrthoDB" id="10510479at2759"/>
<comment type="caution">
    <text evidence="1">The sequence shown here is derived from an EMBL/GenBank/DDBJ whole genome shotgun (WGS) entry which is preliminary data.</text>
</comment>
<accession>A0A1V4KPU7</accession>
<dbReference type="Proteomes" id="UP000190648">
    <property type="component" value="Unassembled WGS sequence"/>
</dbReference>
<organism evidence="1 2">
    <name type="scientific">Patagioenas fasciata monilis</name>
    <dbReference type="NCBI Taxonomy" id="372326"/>
    <lineage>
        <taxon>Eukaryota</taxon>
        <taxon>Metazoa</taxon>
        <taxon>Chordata</taxon>
        <taxon>Craniata</taxon>
        <taxon>Vertebrata</taxon>
        <taxon>Euteleostomi</taxon>
        <taxon>Archelosauria</taxon>
        <taxon>Archosauria</taxon>
        <taxon>Dinosauria</taxon>
        <taxon>Saurischia</taxon>
        <taxon>Theropoda</taxon>
        <taxon>Coelurosauria</taxon>
        <taxon>Aves</taxon>
        <taxon>Neognathae</taxon>
        <taxon>Neoaves</taxon>
        <taxon>Columbimorphae</taxon>
        <taxon>Columbiformes</taxon>
        <taxon>Columbidae</taxon>
        <taxon>Patagioenas</taxon>
    </lineage>
</organism>
<protein>
    <submittedName>
        <fullName evidence="1">Uncharacterized protein</fullName>
    </submittedName>
</protein>
<keyword evidence="2" id="KW-1185">Reference proteome</keyword>
<proteinExistence type="predicted"/>
<reference evidence="1 2" key="1">
    <citation type="submission" date="2016-02" db="EMBL/GenBank/DDBJ databases">
        <title>Band-tailed pigeon sequencing and assembly.</title>
        <authorList>
            <person name="Soares A.E."/>
            <person name="Novak B.J."/>
            <person name="Rice E.S."/>
            <person name="O'Connell B."/>
            <person name="Chang D."/>
            <person name="Weber S."/>
            <person name="Shapiro B."/>
        </authorList>
    </citation>
    <scope>NUCLEOTIDE SEQUENCE [LARGE SCALE GENOMIC DNA]</scope>
    <source>
        <strain evidence="1">BTP2013</strain>
        <tissue evidence="1">Blood</tissue>
    </source>
</reference>